<name>A0ABW5WM49_9FLAO</name>
<evidence type="ECO:0000313" key="7">
    <source>
        <dbReference type="Proteomes" id="UP001597533"/>
    </source>
</evidence>
<dbReference type="Pfam" id="PF12833">
    <property type="entry name" value="HTH_18"/>
    <property type="match status" value="1"/>
</dbReference>
<dbReference type="Pfam" id="PF13181">
    <property type="entry name" value="TPR_8"/>
    <property type="match status" value="1"/>
</dbReference>
<keyword evidence="2" id="KW-0238">DNA-binding</keyword>
<feature type="repeat" description="TPR" evidence="4">
    <location>
        <begin position="298"/>
        <end position="331"/>
    </location>
</feature>
<evidence type="ECO:0000256" key="2">
    <source>
        <dbReference type="ARBA" id="ARBA00023125"/>
    </source>
</evidence>
<dbReference type="SUPFAM" id="SSF48452">
    <property type="entry name" value="TPR-like"/>
    <property type="match status" value="1"/>
</dbReference>
<accession>A0ABW5WM49</accession>
<keyword evidence="3" id="KW-0804">Transcription</keyword>
<dbReference type="SUPFAM" id="SSF46689">
    <property type="entry name" value="Homeodomain-like"/>
    <property type="match status" value="1"/>
</dbReference>
<protein>
    <submittedName>
        <fullName evidence="6">Helix-turn-helix domain-containing protein</fullName>
    </submittedName>
</protein>
<evidence type="ECO:0000313" key="6">
    <source>
        <dbReference type="EMBL" id="MFD2823539.1"/>
    </source>
</evidence>
<evidence type="ECO:0000256" key="3">
    <source>
        <dbReference type="ARBA" id="ARBA00023163"/>
    </source>
</evidence>
<proteinExistence type="predicted"/>
<dbReference type="RefSeq" id="WP_379898453.1">
    <property type="nucleotide sequence ID" value="NZ_JBHUOV010000002.1"/>
</dbReference>
<dbReference type="PANTHER" id="PTHR43280">
    <property type="entry name" value="ARAC-FAMILY TRANSCRIPTIONAL REGULATOR"/>
    <property type="match status" value="1"/>
</dbReference>
<keyword evidence="7" id="KW-1185">Reference proteome</keyword>
<evidence type="ECO:0000256" key="4">
    <source>
        <dbReference type="PROSITE-ProRule" id="PRU00339"/>
    </source>
</evidence>
<dbReference type="InterPro" id="IPR019734">
    <property type="entry name" value="TPR_rpt"/>
</dbReference>
<dbReference type="Proteomes" id="UP001597533">
    <property type="component" value="Unassembled WGS sequence"/>
</dbReference>
<organism evidence="6 7">
    <name type="scientific">Lacinutrix iliipiscaria</name>
    <dbReference type="NCBI Taxonomy" id="1230532"/>
    <lineage>
        <taxon>Bacteria</taxon>
        <taxon>Pseudomonadati</taxon>
        <taxon>Bacteroidota</taxon>
        <taxon>Flavobacteriia</taxon>
        <taxon>Flavobacteriales</taxon>
        <taxon>Flavobacteriaceae</taxon>
        <taxon>Lacinutrix</taxon>
    </lineage>
</organism>
<dbReference type="EMBL" id="JBHUOV010000002">
    <property type="protein sequence ID" value="MFD2823539.1"/>
    <property type="molecule type" value="Genomic_DNA"/>
</dbReference>
<keyword evidence="4" id="KW-0802">TPR repeat</keyword>
<gene>
    <name evidence="6" type="ORF">ACFS5M_07655</name>
</gene>
<dbReference type="PROSITE" id="PS01124">
    <property type="entry name" value="HTH_ARAC_FAMILY_2"/>
    <property type="match status" value="1"/>
</dbReference>
<evidence type="ECO:0000256" key="1">
    <source>
        <dbReference type="ARBA" id="ARBA00023015"/>
    </source>
</evidence>
<evidence type="ECO:0000259" key="5">
    <source>
        <dbReference type="PROSITE" id="PS01124"/>
    </source>
</evidence>
<dbReference type="SMART" id="SM00028">
    <property type="entry name" value="TPR"/>
    <property type="match status" value="3"/>
</dbReference>
<dbReference type="InterPro" id="IPR011990">
    <property type="entry name" value="TPR-like_helical_dom_sf"/>
</dbReference>
<comment type="caution">
    <text evidence="6">The sequence shown here is derived from an EMBL/GenBank/DDBJ whole genome shotgun (WGS) entry which is preliminary data.</text>
</comment>
<dbReference type="InterPro" id="IPR018060">
    <property type="entry name" value="HTH_AraC"/>
</dbReference>
<dbReference type="PANTHER" id="PTHR43280:SF29">
    <property type="entry name" value="ARAC-FAMILY TRANSCRIPTIONAL REGULATOR"/>
    <property type="match status" value="1"/>
</dbReference>
<dbReference type="SMART" id="SM00342">
    <property type="entry name" value="HTH_ARAC"/>
    <property type="match status" value="1"/>
</dbReference>
<dbReference type="PROSITE" id="PS50005">
    <property type="entry name" value="TPR"/>
    <property type="match status" value="1"/>
</dbReference>
<feature type="domain" description="HTH araC/xylS-type" evidence="5">
    <location>
        <begin position="483"/>
        <end position="587"/>
    </location>
</feature>
<dbReference type="Gene3D" id="1.10.10.60">
    <property type="entry name" value="Homeodomain-like"/>
    <property type="match status" value="2"/>
</dbReference>
<dbReference type="Gene3D" id="1.25.40.10">
    <property type="entry name" value="Tetratricopeptide repeat domain"/>
    <property type="match status" value="2"/>
</dbReference>
<keyword evidence="1" id="KW-0805">Transcription regulation</keyword>
<sequence length="589" mass="68159">MINQKSIAVLPFVNMSSHIDNEYFCDGITEEIINALTKVKGLKVTSRTSSFAFKNKNIDVRHIGNELGVATVLEGSIRIFKKKIRITAQLIRTTDGFHIWSQNFDRNLEDVFELQDEISLCIANLIRENFGHLEIQKHLVNEPTNNINAYQLFLRGRSLQLKWTAENIKLAISYYNKAIALDKNYAKAYYANLQCYGLLAMWGDMPYKEAMDLALNNFLIAKEIDTTLPEYPLSFVGKSFWGEWDFKNAYGHINQVLEINPNHTDGLEAMSELFMALGFFDYATMYANKLLAVDPLSANNHYTLAHIYYYQKKFNKALESINYALYLNPELELAHHLQCYCYIWLNRQKEFEDAIIAKPNNYEKTLLFQVINNKDTTIPVAFLEECSNNNITENNLAPYNLYILANSKHKELAFSMLQDKVNQKRGQIINFRQEPFLIPLRKLKGFSQLHQSNLLLSDIKLSMHNDKTKTNTLDAEQLKVLKEKLIAYFEDEKPYLNPKLNLISLAEALQLNPNKISYLINESFGVNFNDYINKFRLLHFKSMALNPKFKHLTILGLAYDSGFNSKTVFNTFFKKETGMTPSKWVKSQN</sequence>
<reference evidence="7" key="1">
    <citation type="journal article" date="2019" name="Int. J. Syst. Evol. Microbiol.">
        <title>The Global Catalogue of Microorganisms (GCM) 10K type strain sequencing project: providing services to taxonomists for standard genome sequencing and annotation.</title>
        <authorList>
            <consortium name="The Broad Institute Genomics Platform"/>
            <consortium name="The Broad Institute Genome Sequencing Center for Infectious Disease"/>
            <person name="Wu L."/>
            <person name="Ma J."/>
        </authorList>
    </citation>
    <scope>NUCLEOTIDE SEQUENCE [LARGE SCALE GENOMIC DNA]</scope>
    <source>
        <strain evidence="7">KCTC 32141</strain>
    </source>
</reference>
<dbReference type="InterPro" id="IPR009057">
    <property type="entry name" value="Homeodomain-like_sf"/>
</dbReference>